<dbReference type="Gene3D" id="3.40.50.150">
    <property type="entry name" value="Vaccinia Virus protein VP39"/>
    <property type="match status" value="1"/>
</dbReference>
<dbReference type="InterPro" id="IPR023576">
    <property type="entry name" value="UbiE/COQ5_MeTrFase_CS"/>
</dbReference>
<evidence type="ECO:0000313" key="7">
    <source>
        <dbReference type="Proteomes" id="UP000782312"/>
    </source>
</evidence>
<dbReference type="PANTHER" id="PTHR43591:SF24">
    <property type="entry name" value="2-METHOXY-6-POLYPRENYL-1,4-BENZOQUINOL METHYLASE, MITOCHONDRIAL"/>
    <property type="match status" value="1"/>
</dbReference>
<keyword evidence="3 5" id="KW-0808">Transferase</keyword>
<organism evidence="6 7">
    <name type="scientific">Tectimicrobiota bacterium</name>
    <dbReference type="NCBI Taxonomy" id="2528274"/>
    <lineage>
        <taxon>Bacteria</taxon>
        <taxon>Pseudomonadati</taxon>
        <taxon>Nitrospinota/Tectimicrobiota group</taxon>
        <taxon>Candidatus Tectimicrobiota</taxon>
    </lineage>
</organism>
<accession>A0A932HVX0</accession>
<dbReference type="PROSITE" id="PS51608">
    <property type="entry name" value="SAM_MT_UBIE"/>
    <property type="match status" value="1"/>
</dbReference>
<comment type="function">
    <text evidence="5">Methyltransferase required for the conversion of demethylmenaquinol (DMKH2) to menaquinol (MKH2).</text>
</comment>
<keyword evidence="4 5" id="KW-0949">S-adenosyl-L-methionine</keyword>
<dbReference type="NCBIfam" id="TIGR01934">
    <property type="entry name" value="MenG_MenH_UbiE"/>
    <property type="match status" value="1"/>
</dbReference>
<dbReference type="GO" id="GO:0032259">
    <property type="term" value="P:methylation"/>
    <property type="evidence" value="ECO:0007669"/>
    <property type="project" value="UniProtKB-KW"/>
</dbReference>
<comment type="similarity">
    <text evidence="5">Belongs to the class I-like SAM-binding methyltransferase superfamily. MenG/UbiE family.</text>
</comment>
<reference evidence="6" key="1">
    <citation type="submission" date="2020-07" db="EMBL/GenBank/DDBJ databases">
        <title>Huge and variable diversity of episymbiotic CPR bacteria and DPANN archaea in groundwater ecosystems.</title>
        <authorList>
            <person name="He C.Y."/>
            <person name="Keren R."/>
            <person name="Whittaker M."/>
            <person name="Farag I.F."/>
            <person name="Doudna J."/>
            <person name="Cate J.H.D."/>
            <person name="Banfield J.F."/>
        </authorList>
    </citation>
    <scope>NUCLEOTIDE SEQUENCE</scope>
    <source>
        <strain evidence="6">NC_groundwater_763_Ag_S-0.2um_68_21</strain>
    </source>
</reference>
<evidence type="ECO:0000256" key="5">
    <source>
        <dbReference type="HAMAP-Rule" id="MF_01813"/>
    </source>
</evidence>
<feature type="binding site" evidence="5">
    <location>
        <position position="86"/>
    </location>
    <ligand>
        <name>S-adenosyl-L-methionine</name>
        <dbReference type="ChEBI" id="CHEBI:59789"/>
    </ligand>
</feature>
<dbReference type="InterPro" id="IPR029063">
    <property type="entry name" value="SAM-dependent_MTases_sf"/>
</dbReference>
<evidence type="ECO:0000313" key="6">
    <source>
        <dbReference type="EMBL" id="MBI3126659.1"/>
    </source>
</evidence>
<keyword evidence="2 5" id="KW-0489">Methyltransferase</keyword>
<evidence type="ECO:0000256" key="4">
    <source>
        <dbReference type="ARBA" id="ARBA00022691"/>
    </source>
</evidence>
<keyword evidence="6" id="KW-0830">Ubiquinone</keyword>
<feature type="binding site" evidence="5">
    <location>
        <position position="63"/>
    </location>
    <ligand>
        <name>S-adenosyl-L-methionine</name>
        <dbReference type="ChEBI" id="CHEBI:59789"/>
    </ligand>
</feature>
<dbReference type="AlphaFoldDB" id="A0A932HVX0"/>
<comment type="caution">
    <text evidence="6">The sequence shown here is derived from an EMBL/GenBank/DDBJ whole genome shotgun (WGS) entry which is preliminary data.</text>
</comment>
<dbReference type="InterPro" id="IPR004033">
    <property type="entry name" value="UbiE/COQ5_MeTrFase"/>
</dbReference>
<dbReference type="Pfam" id="PF01209">
    <property type="entry name" value="Ubie_methyltran"/>
    <property type="match status" value="1"/>
</dbReference>
<evidence type="ECO:0000256" key="3">
    <source>
        <dbReference type="ARBA" id="ARBA00022679"/>
    </source>
</evidence>
<dbReference type="PANTHER" id="PTHR43591">
    <property type="entry name" value="METHYLTRANSFERASE"/>
    <property type="match status" value="1"/>
</dbReference>
<comment type="catalytic activity">
    <reaction evidence="5">
        <text>a 2-demethylmenaquinol + S-adenosyl-L-methionine = a menaquinol + S-adenosyl-L-homocysteine + H(+)</text>
        <dbReference type="Rhea" id="RHEA:42640"/>
        <dbReference type="Rhea" id="RHEA-COMP:9539"/>
        <dbReference type="Rhea" id="RHEA-COMP:9563"/>
        <dbReference type="ChEBI" id="CHEBI:15378"/>
        <dbReference type="ChEBI" id="CHEBI:18151"/>
        <dbReference type="ChEBI" id="CHEBI:55437"/>
        <dbReference type="ChEBI" id="CHEBI:57856"/>
        <dbReference type="ChEBI" id="CHEBI:59789"/>
        <dbReference type="EC" id="2.1.1.163"/>
    </reaction>
</comment>
<dbReference type="EMBL" id="JACPUR010000007">
    <property type="protein sequence ID" value="MBI3126659.1"/>
    <property type="molecule type" value="Genomic_DNA"/>
</dbReference>
<protein>
    <recommendedName>
        <fullName evidence="5">Demethylmenaquinone methyltransferase</fullName>
        <ecNumber evidence="5">2.1.1.163</ecNumber>
    </recommendedName>
</protein>
<name>A0A932HVX0_UNCTE</name>
<dbReference type="Proteomes" id="UP000782312">
    <property type="component" value="Unassembled WGS sequence"/>
</dbReference>
<comment type="pathway">
    <text evidence="5">Quinol/quinone metabolism; menaquinone biosynthesis; menaquinol from 1,4-dihydroxy-2-naphthoate: step 2/2.</text>
</comment>
<dbReference type="CDD" id="cd02440">
    <property type="entry name" value="AdoMet_MTases"/>
    <property type="match status" value="1"/>
</dbReference>
<dbReference type="GO" id="GO:0043770">
    <property type="term" value="F:demethylmenaquinone methyltransferase activity"/>
    <property type="evidence" value="ECO:0007669"/>
    <property type="project" value="UniProtKB-UniRule"/>
</dbReference>
<proteinExistence type="inferred from homology"/>
<dbReference type="HAMAP" id="MF_01813">
    <property type="entry name" value="MenG_UbiE_methyltr"/>
    <property type="match status" value="1"/>
</dbReference>
<comment type="caution">
    <text evidence="5">Lacks conserved residue(s) required for the propagation of feature annotation.</text>
</comment>
<gene>
    <name evidence="5" type="primary">menG</name>
    <name evidence="6" type="ORF">HYZ11_03540</name>
</gene>
<dbReference type="GO" id="GO:0009234">
    <property type="term" value="P:menaquinone biosynthetic process"/>
    <property type="evidence" value="ECO:0007669"/>
    <property type="project" value="UniProtKB-UniRule"/>
</dbReference>
<dbReference type="SUPFAM" id="SSF53335">
    <property type="entry name" value="S-adenosyl-L-methionine-dependent methyltransferases"/>
    <property type="match status" value="1"/>
</dbReference>
<dbReference type="EC" id="2.1.1.163" evidence="5"/>
<evidence type="ECO:0000256" key="2">
    <source>
        <dbReference type="ARBA" id="ARBA00022603"/>
    </source>
</evidence>
<dbReference type="PROSITE" id="PS01183">
    <property type="entry name" value="UBIE_1"/>
    <property type="match status" value="1"/>
</dbReference>
<feature type="binding site" evidence="5">
    <location>
        <begin position="112"/>
        <end position="113"/>
    </location>
    <ligand>
        <name>S-adenosyl-L-methionine</name>
        <dbReference type="ChEBI" id="CHEBI:59789"/>
    </ligand>
</feature>
<sequence>MAARIERRAVQRMFSDIAPTYDLLNRLLSLGIDRGWRQAGARILIEAVEGRERGLLLDLAAGTADVALEVRRQLGPRARVRLLGADFAYPMLVRAKEKAARRGADIRLLQADALALPLRSGALDGLIIAFGLRNLEDRRAGLAEMARALRPGGRLVILEFGRPAGLFGAVFHFYFRFLLPAAGRLVSGHPTAYRYLPETVGEFPSPEALSAMIRAAGFGKVSAKPLTGGIVQLHSGVRLPDGAAR</sequence>
<evidence type="ECO:0000256" key="1">
    <source>
        <dbReference type="ARBA" id="ARBA00022428"/>
    </source>
</evidence>
<keyword evidence="1 5" id="KW-0474">Menaquinone biosynthesis</keyword>